<accession>A0A9X3Z6K2</accession>
<proteinExistence type="inferred from homology"/>
<evidence type="ECO:0000313" key="8">
    <source>
        <dbReference type="EMBL" id="MDA5193009.1"/>
    </source>
</evidence>
<evidence type="ECO:0000256" key="2">
    <source>
        <dbReference type="ARBA" id="ARBA00008531"/>
    </source>
</evidence>
<dbReference type="GO" id="GO:0003924">
    <property type="term" value="F:GTPase activity"/>
    <property type="evidence" value="ECO:0007669"/>
    <property type="project" value="TreeGrafter"/>
</dbReference>
<reference evidence="8" key="2">
    <citation type="journal article" date="2023" name="Syst. Appl. Microbiol.">
        <title>Govania unica gen. nov., sp. nov., a rare biosphere bacterium that represents a novel family in the class Alphaproteobacteria.</title>
        <authorList>
            <person name="Vandamme P."/>
            <person name="Peeters C."/>
            <person name="Hettiarachchi A."/>
            <person name="Cnockaert M."/>
            <person name="Carlier A."/>
        </authorList>
    </citation>
    <scope>NUCLEOTIDE SEQUENCE</scope>
    <source>
        <strain evidence="8">LMG 31809</strain>
    </source>
</reference>
<evidence type="ECO:0000256" key="1">
    <source>
        <dbReference type="ARBA" id="ARBA00004515"/>
    </source>
</evidence>
<dbReference type="GO" id="GO:0005886">
    <property type="term" value="C:plasma membrane"/>
    <property type="evidence" value="ECO:0007669"/>
    <property type="project" value="UniProtKB-SubCell"/>
</dbReference>
<dbReference type="InterPro" id="IPR027417">
    <property type="entry name" value="P-loop_NTPase"/>
</dbReference>
<comment type="caution">
    <text evidence="8">The sequence shown here is derived from an EMBL/GenBank/DDBJ whole genome shotgun (WGS) entry which is preliminary data.</text>
</comment>
<dbReference type="Proteomes" id="UP001141619">
    <property type="component" value="Unassembled WGS sequence"/>
</dbReference>
<dbReference type="GO" id="GO:0006614">
    <property type="term" value="P:SRP-dependent cotranslational protein targeting to membrane"/>
    <property type="evidence" value="ECO:0007669"/>
    <property type="project" value="InterPro"/>
</dbReference>
<dbReference type="GO" id="GO:0005525">
    <property type="term" value="F:GTP binding"/>
    <property type="evidence" value="ECO:0007669"/>
    <property type="project" value="UniProtKB-KW"/>
</dbReference>
<comment type="similarity">
    <text evidence="2">Belongs to the GTP-binding SRP family.</text>
</comment>
<dbReference type="PANTHER" id="PTHR43134:SF3">
    <property type="entry name" value="FLAGELLAR BIOSYNTHESIS PROTEIN FLHF"/>
    <property type="match status" value="1"/>
</dbReference>
<evidence type="ECO:0000256" key="4">
    <source>
        <dbReference type="ARBA" id="ARBA00023134"/>
    </source>
</evidence>
<dbReference type="EMBL" id="JANWOI010000001">
    <property type="protein sequence ID" value="MDA5193009.1"/>
    <property type="molecule type" value="Genomic_DNA"/>
</dbReference>
<dbReference type="InterPro" id="IPR003593">
    <property type="entry name" value="AAA+_ATPase"/>
</dbReference>
<feature type="domain" description="AAA+ ATPase" evidence="6">
    <location>
        <begin position="123"/>
        <end position="269"/>
    </location>
</feature>
<gene>
    <name evidence="8" type="ORF">NYP16_03430</name>
</gene>
<keyword evidence="5" id="KW-0472">Membrane</keyword>
<dbReference type="AlphaFoldDB" id="A0A9X3Z6K2"/>
<dbReference type="Pfam" id="PF00448">
    <property type="entry name" value="SRP54"/>
    <property type="match status" value="1"/>
</dbReference>
<feature type="domain" description="SRP54-type proteins GTP-binding" evidence="7">
    <location>
        <begin position="124"/>
        <end position="315"/>
    </location>
</feature>
<dbReference type="SMART" id="SM00962">
    <property type="entry name" value="SRP54"/>
    <property type="match status" value="1"/>
</dbReference>
<comment type="subcellular location">
    <subcellularLocation>
        <location evidence="1">Cell inner membrane</location>
        <topology evidence="1">Peripheral membrane protein</topology>
        <orientation evidence="1">Cytoplasmic side</orientation>
    </subcellularLocation>
</comment>
<dbReference type="InterPro" id="IPR000897">
    <property type="entry name" value="SRP54_GTPase_dom"/>
</dbReference>
<name>A0A9X3Z6K2_9PROT</name>
<dbReference type="PANTHER" id="PTHR43134">
    <property type="entry name" value="SIGNAL RECOGNITION PARTICLE RECEPTOR SUBUNIT ALPHA"/>
    <property type="match status" value="1"/>
</dbReference>
<evidence type="ECO:0000256" key="3">
    <source>
        <dbReference type="ARBA" id="ARBA00022741"/>
    </source>
</evidence>
<keyword evidence="3" id="KW-0547">Nucleotide-binding</keyword>
<evidence type="ECO:0000313" key="9">
    <source>
        <dbReference type="Proteomes" id="UP001141619"/>
    </source>
</evidence>
<protein>
    <recommendedName>
        <fullName evidence="10">Flagella-associated GTP-binding protein</fullName>
    </recommendedName>
</protein>
<keyword evidence="4" id="KW-0342">GTP-binding</keyword>
<evidence type="ECO:0000256" key="5">
    <source>
        <dbReference type="ARBA" id="ARBA00023136"/>
    </source>
</evidence>
<dbReference type="SUPFAM" id="SSF52540">
    <property type="entry name" value="P-loop containing nucleoside triphosphate hydrolases"/>
    <property type="match status" value="1"/>
</dbReference>
<keyword evidence="9" id="KW-1185">Reference proteome</keyword>
<dbReference type="Gene3D" id="3.40.50.300">
    <property type="entry name" value="P-loop containing nucleotide triphosphate hydrolases"/>
    <property type="match status" value="1"/>
</dbReference>
<dbReference type="RefSeq" id="WP_274942708.1">
    <property type="nucleotide sequence ID" value="NZ_JANWOI010000001.1"/>
</dbReference>
<reference evidence="8" key="1">
    <citation type="submission" date="2022-08" db="EMBL/GenBank/DDBJ databases">
        <authorList>
            <person name="Vandamme P."/>
            <person name="Hettiarachchi A."/>
            <person name="Peeters C."/>
            <person name="Cnockaert M."/>
            <person name="Carlier A."/>
        </authorList>
    </citation>
    <scope>NUCLEOTIDE SEQUENCE</scope>
    <source>
        <strain evidence="8">LMG 31809</strain>
    </source>
</reference>
<evidence type="ECO:0000259" key="6">
    <source>
        <dbReference type="SMART" id="SM00382"/>
    </source>
</evidence>
<dbReference type="SMART" id="SM00382">
    <property type="entry name" value="AAA"/>
    <property type="match status" value="1"/>
</dbReference>
<sequence length="334" mass="35341">MRLKTFSANSMQDAMAQVRKSLGPDAIIISSRERDESGLVHVTAALDREPVAERAPPTAARGPHLVSPPDDALRLLLAHHRLPEDVHNAILKSAAVIDDDDPVMALAAAFDGLLHFLPFEDRPIRPLMLIGAPGAGKTVTLAKLAADAILAGRSVAIITADTLRAGAIDQIRTYAKILEIPAVTAATPQALADAVREAEAADHDLILIDTPGINAYDRDDLATLQSMLDAIDAEPVLVAAAGMDAVEAHEFSMLYADLGCRRFIATKLDTARRFGSLLAFSHGGPLAIAGATASPFIGDRLSSLNPVSMARLIAATPKKTVTYRSSSSKTRVQS</sequence>
<evidence type="ECO:0000259" key="7">
    <source>
        <dbReference type="SMART" id="SM00962"/>
    </source>
</evidence>
<organism evidence="8 9">
    <name type="scientific">Govanella unica</name>
    <dbReference type="NCBI Taxonomy" id="2975056"/>
    <lineage>
        <taxon>Bacteria</taxon>
        <taxon>Pseudomonadati</taxon>
        <taxon>Pseudomonadota</taxon>
        <taxon>Alphaproteobacteria</taxon>
        <taxon>Emcibacterales</taxon>
        <taxon>Govanellaceae</taxon>
        <taxon>Govanella</taxon>
    </lineage>
</organism>
<evidence type="ECO:0008006" key="10">
    <source>
        <dbReference type="Google" id="ProtNLM"/>
    </source>
</evidence>
<dbReference type="GO" id="GO:0005047">
    <property type="term" value="F:signal recognition particle binding"/>
    <property type="evidence" value="ECO:0007669"/>
    <property type="project" value="TreeGrafter"/>
</dbReference>